<feature type="region of interest" description="Disordered" evidence="1">
    <location>
        <begin position="166"/>
        <end position="221"/>
    </location>
</feature>
<feature type="compositionally biased region" description="Basic and acidic residues" evidence="1">
    <location>
        <begin position="293"/>
        <end position="312"/>
    </location>
</feature>
<keyword evidence="3" id="KW-1185">Reference proteome</keyword>
<dbReference type="VEuPathDB" id="ToxoDB:ETH_00011515"/>
<name>U6KUA8_EIMTE</name>
<dbReference type="AlphaFoldDB" id="U6KUA8"/>
<feature type="region of interest" description="Disordered" evidence="1">
    <location>
        <begin position="346"/>
        <end position="373"/>
    </location>
</feature>
<dbReference type="Proteomes" id="UP000030747">
    <property type="component" value="Unassembled WGS sequence"/>
</dbReference>
<feature type="compositionally biased region" description="Acidic residues" evidence="1">
    <location>
        <begin position="168"/>
        <end position="177"/>
    </location>
</feature>
<gene>
    <name evidence="2" type="ORF">ETH_00011515</name>
</gene>
<sequence>MLHNPHVESVKDIYFAKDFRAIVFTGIQLAVDLRAAGDAFEKALRLRDQHMLPSLLVVRNVPAVRMERDGSLSPCGYVTVRKHKAFRWIVSLAPSNARAYDVFDMVEGLELGDCSGLFVIGTWILDLRTFSALKMLFRSDLRNSRTTPPEYLFEAAFEAFGGVLGQQEGDEGLEDPLELGRPEEVTGSTALPVSSEGTQERGTPSSLPEAEPSDEEESNKLPEHACDALRGSPLKQSLSLEDQQQERLEEDTTLSAASMKANGATQSRGEHPRLSAGSCFQDREHSPVAPKPFYEDSGSHAAMKHDEHIDSCPKREPVSILQNGETGCQLSTDASYKDLSVQFPQSEQWLERPKDMQAAPTLSREETREDDQHTPIAVKAEKAECLRNNNTSHRCLTTTTSDVHDEFETRTNSFGDHSAEKPGTDENNHVEVAKARDAETPSLETSAVAKATFDEVIEKQLHSWMAVNGIKYCGHKSSALVERCYPSHEFEYWAVEEDL</sequence>
<feature type="compositionally biased region" description="Polar residues" evidence="1">
    <location>
        <begin position="186"/>
        <end position="206"/>
    </location>
</feature>
<dbReference type="VEuPathDB" id="ToxoDB:ETH2_1052000"/>
<feature type="region of interest" description="Disordered" evidence="1">
    <location>
        <begin position="238"/>
        <end position="312"/>
    </location>
</feature>
<protein>
    <submittedName>
        <fullName evidence="2">Uncharacterized protein</fullName>
    </submittedName>
</protein>
<dbReference type="EMBL" id="HG675633">
    <property type="protein sequence ID" value="CDJ41541.1"/>
    <property type="molecule type" value="Genomic_DNA"/>
</dbReference>
<dbReference type="OMA" id="EFEYWAV"/>
<proteinExistence type="predicted"/>
<reference evidence="2" key="2">
    <citation type="submission" date="2013-10" db="EMBL/GenBank/DDBJ databases">
        <authorList>
            <person name="Aslett M."/>
        </authorList>
    </citation>
    <scope>NUCLEOTIDE SEQUENCE [LARGE SCALE GENOMIC DNA]</scope>
    <source>
        <strain evidence="2">Houghton</strain>
    </source>
</reference>
<evidence type="ECO:0000313" key="2">
    <source>
        <dbReference type="EMBL" id="CDJ41541.1"/>
    </source>
</evidence>
<dbReference type="OrthoDB" id="347406at2759"/>
<evidence type="ECO:0000256" key="1">
    <source>
        <dbReference type="SAM" id="MobiDB-lite"/>
    </source>
</evidence>
<feature type="compositionally biased region" description="Basic and acidic residues" evidence="1">
    <location>
        <begin position="363"/>
        <end position="373"/>
    </location>
</feature>
<accession>U6KUA8</accession>
<dbReference type="GeneID" id="25251492"/>
<reference evidence="2" key="1">
    <citation type="submission" date="2013-10" db="EMBL/GenBank/DDBJ databases">
        <title>Genomic analysis of the causative agents of coccidiosis in chickens.</title>
        <authorList>
            <person name="Reid A.J."/>
            <person name="Blake D."/>
            <person name="Billington K."/>
            <person name="Browne H."/>
            <person name="Dunn M."/>
            <person name="Hung S."/>
            <person name="Kawahara F."/>
            <person name="Miranda-Saavedra D."/>
            <person name="Mourier T."/>
            <person name="Nagra H."/>
            <person name="Otto T.D."/>
            <person name="Rawlings N."/>
            <person name="Sanchez A."/>
            <person name="Sanders M."/>
            <person name="Subramaniam C."/>
            <person name="Tay Y."/>
            <person name="Dear P."/>
            <person name="Doerig C."/>
            <person name="Gruber A."/>
            <person name="Parkinson J."/>
            <person name="Shirley M."/>
            <person name="Wan K.L."/>
            <person name="Berriman M."/>
            <person name="Tomley F."/>
            <person name="Pain A."/>
        </authorList>
    </citation>
    <scope>NUCLEOTIDE SEQUENCE [LARGE SCALE GENOMIC DNA]</scope>
    <source>
        <strain evidence="2">Houghton</strain>
    </source>
</reference>
<organism evidence="2 3">
    <name type="scientific">Eimeria tenella</name>
    <name type="common">Coccidian parasite</name>
    <dbReference type="NCBI Taxonomy" id="5802"/>
    <lineage>
        <taxon>Eukaryota</taxon>
        <taxon>Sar</taxon>
        <taxon>Alveolata</taxon>
        <taxon>Apicomplexa</taxon>
        <taxon>Conoidasida</taxon>
        <taxon>Coccidia</taxon>
        <taxon>Eucoccidiorida</taxon>
        <taxon>Eimeriorina</taxon>
        <taxon>Eimeriidae</taxon>
        <taxon>Eimeria</taxon>
    </lineage>
</organism>
<dbReference type="RefSeq" id="XP_013232291.1">
    <property type="nucleotide sequence ID" value="XM_013376837.1"/>
</dbReference>
<evidence type="ECO:0000313" key="3">
    <source>
        <dbReference type="Proteomes" id="UP000030747"/>
    </source>
</evidence>